<name>A0A086K6V7_TOXGO</name>
<dbReference type="OrthoDB" id="8954335at2759"/>
<accession>A0A086K6V7</accession>
<dbReference type="GO" id="GO:0019843">
    <property type="term" value="F:rRNA binding"/>
    <property type="evidence" value="ECO:0007669"/>
    <property type="project" value="TreeGrafter"/>
</dbReference>
<evidence type="ECO:0000256" key="5">
    <source>
        <dbReference type="SAM" id="MobiDB-lite"/>
    </source>
</evidence>
<feature type="region of interest" description="G2" evidence="4">
    <location>
        <begin position="289"/>
        <end position="293"/>
    </location>
</feature>
<dbReference type="AlphaFoldDB" id="A0A086K6V7"/>
<dbReference type="GO" id="GO:0005525">
    <property type="term" value="F:GTP binding"/>
    <property type="evidence" value="ECO:0007669"/>
    <property type="project" value="UniProtKB-UniRule"/>
</dbReference>
<dbReference type="EMBL" id="AHZU02000792">
    <property type="protein sequence ID" value="KFG40125.1"/>
    <property type="molecule type" value="Genomic_DNA"/>
</dbReference>
<evidence type="ECO:0000313" key="7">
    <source>
        <dbReference type="EMBL" id="KFG40125.1"/>
    </source>
</evidence>
<dbReference type="SUPFAM" id="SSF52540">
    <property type="entry name" value="P-loop containing nucleoside triphosphate hydrolases"/>
    <property type="match status" value="1"/>
</dbReference>
<feature type="region of interest" description="G5" evidence="4">
    <location>
        <begin position="457"/>
        <end position="459"/>
    </location>
</feature>
<gene>
    <name evidence="7" type="ORF">TGDOM2_286640</name>
</gene>
<evidence type="ECO:0000256" key="4">
    <source>
        <dbReference type="PROSITE-ProRule" id="PRU01050"/>
    </source>
</evidence>
<evidence type="ECO:0000256" key="2">
    <source>
        <dbReference type="ARBA" id="ARBA00022741"/>
    </source>
</evidence>
<evidence type="ECO:0000259" key="6">
    <source>
        <dbReference type="PROSITE" id="PS51713"/>
    </source>
</evidence>
<dbReference type="InterPro" id="IPR006073">
    <property type="entry name" value="GTP-bd"/>
</dbReference>
<feature type="region of interest" description="G4" evidence="4">
    <location>
        <begin position="427"/>
        <end position="430"/>
    </location>
</feature>
<evidence type="ECO:0000313" key="8">
    <source>
        <dbReference type="Proteomes" id="UP000028837"/>
    </source>
</evidence>
<reference evidence="7 8" key="1">
    <citation type="submission" date="2014-02" db="EMBL/GenBank/DDBJ databases">
        <authorList>
            <person name="Sibley D."/>
            <person name="Venepally P."/>
            <person name="Karamycheva S."/>
            <person name="Hadjithomas M."/>
            <person name="Khan A."/>
            <person name="Brunk B."/>
            <person name="Roos D."/>
            <person name="Caler E."/>
            <person name="Lorenzi H."/>
        </authorList>
    </citation>
    <scope>NUCLEOTIDE SEQUENCE [LARGE SCALE GENOMIC DNA]</scope>
    <source>
        <strain evidence="7 8">GAB2-2007-GAL-DOM2</strain>
    </source>
</reference>
<feature type="region of interest" description="G1" evidence="4">
    <location>
        <begin position="263"/>
        <end position="270"/>
    </location>
</feature>
<dbReference type="Pfam" id="PF01926">
    <property type="entry name" value="MMR_HSR1"/>
    <property type="match status" value="1"/>
</dbReference>
<dbReference type="CDD" id="cd04163">
    <property type="entry name" value="Era"/>
    <property type="match status" value="1"/>
</dbReference>
<proteinExistence type="inferred from homology"/>
<dbReference type="GO" id="GO:0000028">
    <property type="term" value="P:ribosomal small subunit assembly"/>
    <property type="evidence" value="ECO:0007669"/>
    <property type="project" value="TreeGrafter"/>
</dbReference>
<dbReference type="PROSITE" id="PS51713">
    <property type="entry name" value="G_ERA"/>
    <property type="match status" value="1"/>
</dbReference>
<dbReference type="SUPFAM" id="SSF54814">
    <property type="entry name" value="Prokaryotic type KH domain (KH-domain type II)"/>
    <property type="match status" value="1"/>
</dbReference>
<dbReference type="PRINTS" id="PR00326">
    <property type="entry name" value="GTP1OBG"/>
</dbReference>
<dbReference type="GO" id="GO:0043024">
    <property type="term" value="F:ribosomal small subunit binding"/>
    <property type="evidence" value="ECO:0007669"/>
    <property type="project" value="TreeGrafter"/>
</dbReference>
<organism evidence="7 8">
    <name type="scientific">Toxoplasma gondii GAB2-2007-GAL-DOM2</name>
    <dbReference type="NCBI Taxonomy" id="1130820"/>
    <lineage>
        <taxon>Eukaryota</taxon>
        <taxon>Sar</taxon>
        <taxon>Alveolata</taxon>
        <taxon>Apicomplexa</taxon>
        <taxon>Conoidasida</taxon>
        <taxon>Coccidia</taxon>
        <taxon>Eucoccidiorida</taxon>
        <taxon>Eimeriorina</taxon>
        <taxon>Sarcocystidae</taxon>
        <taxon>Toxoplasma</taxon>
    </lineage>
</organism>
<dbReference type="Gene3D" id="3.30.300.20">
    <property type="match status" value="1"/>
</dbReference>
<dbReference type="CDD" id="cd22534">
    <property type="entry name" value="KH-II_Era"/>
    <property type="match status" value="1"/>
</dbReference>
<comment type="similarity">
    <text evidence="1 4">Belongs to the TRAFAC class TrmE-Era-EngA-EngB-Septin-like GTPase superfamily. Era GTPase family.</text>
</comment>
<feature type="region of interest" description="G3" evidence="4">
    <location>
        <begin position="310"/>
        <end position="313"/>
    </location>
</feature>
<dbReference type="InterPro" id="IPR005662">
    <property type="entry name" value="GTPase_Era-like"/>
</dbReference>
<dbReference type="InterPro" id="IPR009019">
    <property type="entry name" value="KH_sf_prok-type"/>
</dbReference>
<comment type="caution">
    <text evidence="7">The sequence shown here is derived from an EMBL/GenBank/DDBJ whole genome shotgun (WGS) entry which is preliminary data.</text>
</comment>
<dbReference type="InterPro" id="IPR015946">
    <property type="entry name" value="KH_dom-like_a/b"/>
</dbReference>
<feature type="region of interest" description="Disordered" evidence="5">
    <location>
        <begin position="190"/>
        <end position="220"/>
    </location>
</feature>
<dbReference type="VEuPathDB" id="ToxoDB:TGDOM2_286640"/>
<evidence type="ECO:0000256" key="3">
    <source>
        <dbReference type="ARBA" id="ARBA00023134"/>
    </source>
</evidence>
<dbReference type="PANTHER" id="PTHR42698:SF1">
    <property type="entry name" value="GTPASE ERA, MITOCHONDRIAL"/>
    <property type="match status" value="1"/>
</dbReference>
<feature type="domain" description="Era-type G" evidence="6">
    <location>
        <begin position="255"/>
        <end position="481"/>
    </location>
</feature>
<feature type="compositionally biased region" description="Polar residues" evidence="5">
    <location>
        <begin position="197"/>
        <end position="213"/>
    </location>
</feature>
<dbReference type="NCBIfam" id="TIGR00231">
    <property type="entry name" value="small_GTP"/>
    <property type="match status" value="1"/>
</dbReference>
<protein>
    <submittedName>
        <fullName evidence="7">GTPase</fullName>
    </submittedName>
</protein>
<dbReference type="InterPro" id="IPR027417">
    <property type="entry name" value="P-loop_NTPase"/>
</dbReference>
<dbReference type="HAMAP" id="MF_00367">
    <property type="entry name" value="GTPase_Era"/>
    <property type="match status" value="1"/>
</dbReference>
<keyword evidence="3 4" id="KW-0342">GTP-binding</keyword>
<dbReference type="PANTHER" id="PTHR42698">
    <property type="entry name" value="GTPASE ERA"/>
    <property type="match status" value="1"/>
</dbReference>
<keyword evidence="2 4" id="KW-0547">Nucleotide-binding</keyword>
<sequence length="592" mass="65678">MELLIQRAQPLLTCRCSRIDQLPVRISQSLFHCSITQRGTSISRIGATCSLPSDSNPSPSSATNVPLCHICRRNIVLSVTSCRSQKFFSKRSGTRPPCCEVAGHDVYEGIRRVGGQPASTTPSLARRAGEYSRLPQSLMTRFAVQPGGNAEDKRQHSGELHPRSFSIMSRYRKIRPVGAESVDVAAASDDVEAPNADDSSFGNAEQKPFQTASGRDRHRLNPIYGPGSITRGAVPLEAQFSSWEPPPQPESGCAKSLRIALIGPPNAGKSSLLNALLGQKLSAVSPKVNTTRSEIRGIITQDDTQLVFLDVPGIVESHRNKKFCRELVSTAWRGFEDADVALLVIDAVKRPTQEVFNIVTTIAPKPSLIRRAFDSTLATTPSPITQTEVGDAVGLPAHRQGKDLDEVDDGKQIDVNARGIPVFLCINKVDLASHPKWVYARAKEFQAHGHFEKIFHLSAKNSRGLQPLLDHLVSRAKRSVWAYPPEMKTTLPKVQQVAELIKTYLFCWFNKDVPYRIEQQTIGWTPRLDGSLIIEQELLVKDDKVAKMVCGVRNRLLFQLRRNVSHNLEYNWGQKVILYIHVKALRQRSTPT</sequence>
<dbReference type="InterPro" id="IPR005225">
    <property type="entry name" value="Small_GTP-bd"/>
</dbReference>
<dbReference type="Proteomes" id="UP000028837">
    <property type="component" value="Unassembled WGS sequence"/>
</dbReference>
<evidence type="ECO:0000256" key="1">
    <source>
        <dbReference type="ARBA" id="ARBA00007921"/>
    </source>
</evidence>
<dbReference type="InterPro" id="IPR030388">
    <property type="entry name" value="G_ERA_dom"/>
</dbReference>
<dbReference type="Gene3D" id="3.40.50.300">
    <property type="entry name" value="P-loop containing nucleotide triphosphate hydrolases"/>
    <property type="match status" value="1"/>
</dbReference>